<dbReference type="InterPro" id="IPR007219">
    <property type="entry name" value="XnlR_reg_dom"/>
</dbReference>
<dbReference type="GO" id="GO:0008270">
    <property type="term" value="F:zinc ion binding"/>
    <property type="evidence" value="ECO:0007669"/>
    <property type="project" value="InterPro"/>
</dbReference>
<dbReference type="InterPro" id="IPR052761">
    <property type="entry name" value="Fungal_Detox/Toxin_TFs"/>
</dbReference>
<dbReference type="SMART" id="SM00906">
    <property type="entry name" value="Fungal_trans"/>
    <property type="match status" value="1"/>
</dbReference>
<accession>A0A0D2A3F9</accession>
<gene>
    <name evidence="3" type="ORF">PV09_07471</name>
</gene>
<feature type="domain" description="Xylanolytic transcriptional activator regulatory" evidence="2">
    <location>
        <begin position="32"/>
        <end position="104"/>
    </location>
</feature>
<dbReference type="Pfam" id="PF04082">
    <property type="entry name" value="Fungal_trans"/>
    <property type="match status" value="1"/>
</dbReference>
<dbReference type="VEuPathDB" id="FungiDB:PV09_07471"/>
<dbReference type="OrthoDB" id="5121955at2759"/>
<dbReference type="HOGENOM" id="CLU_537709_0_0_1"/>
<keyword evidence="4" id="KW-1185">Reference proteome</keyword>
<evidence type="ECO:0000313" key="4">
    <source>
        <dbReference type="Proteomes" id="UP000053259"/>
    </source>
</evidence>
<dbReference type="RefSeq" id="XP_016210814.1">
    <property type="nucleotide sequence ID" value="XM_016361239.1"/>
</dbReference>
<dbReference type="GO" id="GO:0006351">
    <property type="term" value="P:DNA-templated transcription"/>
    <property type="evidence" value="ECO:0007669"/>
    <property type="project" value="InterPro"/>
</dbReference>
<evidence type="ECO:0000313" key="3">
    <source>
        <dbReference type="EMBL" id="KIW00945.1"/>
    </source>
</evidence>
<dbReference type="PANTHER" id="PTHR47425:SF2">
    <property type="entry name" value="FARB-RELATED"/>
    <property type="match status" value="1"/>
</dbReference>
<evidence type="ECO:0000256" key="1">
    <source>
        <dbReference type="ARBA" id="ARBA00023242"/>
    </source>
</evidence>
<name>A0A0D2A3F9_9PEZI</name>
<dbReference type="STRING" id="253628.A0A0D2A3F9"/>
<keyword evidence="1" id="KW-0539">Nucleus</keyword>
<dbReference type="GeneID" id="27315444"/>
<dbReference type="EMBL" id="KN847558">
    <property type="protein sequence ID" value="KIW00945.1"/>
    <property type="molecule type" value="Genomic_DNA"/>
</dbReference>
<sequence length="507" mass="57164">MFDLGVEMDSLAIAQGSLLLTYYTPLEDPRAHSYWLSIAIQHSKLVHAHDYRTYAQFPAERTVPLKRLWWCCIVRDRSLSLGLRRPLQISKAAVDPMPPPLSEQDIAAEMSNSRIYSTASKQDLLQTFNKLCMLSIYLTDAIEIMYPTWEACSSTLPSKVSFEQKKQRLLEAESQLDEWYNESRKTELAVSPGDSAAVSLLVLQNLGYMYYYAAKASIHSKVILESILDTRIATNGVTCRLESNIKLEQAVNGMTLILIDLLQAKAINYLPAAAVALASLPLAWHVVGSRLAPKSRDSETLEKGVTAYNKMMRIWQVMYEGTDRVLETITELVQQIELENSILSIHRTPIQLFNSKNREANSWAKILLLQPESYSRVILGLDISLSLGRKICREDLPALLQPLEHKNVTNLMSLSLTAPDLQNYSNSQQEVKHIGAIDSNYSESATCPLEGENIAEKLDDEVESEFRGPWTVNSIEDRQVPRKTEDDIFEKLLQGYAEASPFSPIFT</sequence>
<organism evidence="3 4">
    <name type="scientific">Verruconis gallopava</name>
    <dbReference type="NCBI Taxonomy" id="253628"/>
    <lineage>
        <taxon>Eukaryota</taxon>
        <taxon>Fungi</taxon>
        <taxon>Dikarya</taxon>
        <taxon>Ascomycota</taxon>
        <taxon>Pezizomycotina</taxon>
        <taxon>Dothideomycetes</taxon>
        <taxon>Pleosporomycetidae</taxon>
        <taxon>Venturiales</taxon>
        <taxon>Sympoventuriaceae</taxon>
        <taxon>Verruconis</taxon>
    </lineage>
</organism>
<dbReference type="InParanoid" id="A0A0D2A3F9"/>
<dbReference type="PANTHER" id="PTHR47425">
    <property type="entry name" value="FARB-RELATED"/>
    <property type="match status" value="1"/>
</dbReference>
<proteinExistence type="predicted"/>
<dbReference type="GO" id="GO:0003677">
    <property type="term" value="F:DNA binding"/>
    <property type="evidence" value="ECO:0007669"/>
    <property type="project" value="InterPro"/>
</dbReference>
<dbReference type="Proteomes" id="UP000053259">
    <property type="component" value="Unassembled WGS sequence"/>
</dbReference>
<dbReference type="AlphaFoldDB" id="A0A0D2A3F9"/>
<evidence type="ECO:0000259" key="2">
    <source>
        <dbReference type="SMART" id="SM00906"/>
    </source>
</evidence>
<reference evidence="3 4" key="1">
    <citation type="submission" date="2015-01" db="EMBL/GenBank/DDBJ databases">
        <title>The Genome Sequence of Ochroconis gallopava CBS43764.</title>
        <authorList>
            <consortium name="The Broad Institute Genomics Platform"/>
            <person name="Cuomo C."/>
            <person name="de Hoog S."/>
            <person name="Gorbushina A."/>
            <person name="Stielow B."/>
            <person name="Teixiera M."/>
            <person name="Abouelleil A."/>
            <person name="Chapman S.B."/>
            <person name="Priest M."/>
            <person name="Young S.K."/>
            <person name="Wortman J."/>
            <person name="Nusbaum C."/>
            <person name="Birren B."/>
        </authorList>
    </citation>
    <scope>NUCLEOTIDE SEQUENCE [LARGE SCALE GENOMIC DNA]</scope>
    <source>
        <strain evidence="3 4">CBS 43764</strain>
    </source>
</reference>
<protein>
    <recommendedName>
        <fullName evidence="2">Xylanolytic transcriptional activator regulatory domain-containing protein</fullName>
    </recommendedName>
</protein>
<dbReference type="CDD" id="cd12148">
    <property type="entry name" value="fungal_TF_MHR"/>
    <property type="match status" value="1"/>
</dbReference>